<dbReference type="InterPro" id="IPR014710">
    <property type="entry name" value="RmlC-like_jellyroll"/>
</dbReference>
<dbReference type="InterPro" id="IPR000595">
    <property type="entry name" value="cNMP-bd_dom"/>
</dbReference>
<proteinExistence type="predicted"/>
<dbReference type="Gene3D" id="2.60.120.10">
    <property type="entry name" value="Jelly Rolls"/>
    <property type="match status" value="1"/>
</dbReference>
<reference evidence="3" key="1">
    <citation type="submission" date="2018-11" db="EMBL/GenBank/DDBJ databases">
        <title>Proposal to divide the Flavobacteriaceae and reorganize its genera based on Amino Acid Identity values calculated from whole genome sequences.</title>
        <authorList>
            <person name="Nicholson A.C."/>
            <person name="Gulvik C.A."/>
            <person name="Whitney A.M."/>
            <person name="Humrighouse B.W."/>
            <person name="Bell M."/>
            <person name="Holmes B."/>
            <person name="Steigerwalt A."/>
            <person name="Villarma A."/>
            <person name="Sheth M."/>
            <person name="Batra D."/>
            <person name="Pryor J."/>
            <person name="Bernardet J.-F."/>
            <person name="Hugo C."/>
            <person name="Kampfer P."/>
            <person name="Newman J."/>
            <person name="Mcquiston J."/>
        </authorList>
    </citation>
    <scope>NUCLEOTIDE SEQUENCE [LARGE SCALE GENOMIC DNA]</scope>
    <source>
        <strain evidence="3">DSM 22165</strain>
    </source>
</reference>
<gene>
    <name evidence="2" type="ORF">EGH73_05375</name>
</gene>
<sequence>MKHKQLIDVLKSYGRISELEEIKIREKFIIKEVGKKEVLVEKNSPCNKLFFINKGLLRAYFINNMGKDITRAFAWENRFITNIISFKNFNQNNETIESVENSELLYISRNGFDELLRTSQNFKSIYIEILEEYNAFNLKRFEHLNIGNSLEKYDYFNNHFYFLQNRLTDTLLSSFLNISRKTVERLKKV</sequence>
<dbReference type="InterPro" id="IPR018490">
    <property type="entry name" value="cNMP-bd_dom_sf"/>
</dbReference>
<comment type="caution">
    <text evidence="2">The sequence shown here is derived from an EMBL/GenBank/DDBJ whole genome shotgun (WGS) entry which is preliminary data.</text>
</comment>
<dbReference type="AlphaFoldDB" id="A0A3N0XA01"/>
<evidence type="ECO:0000313" key="3">
    <source>
        <dbReference type="Proteomes" id="UP000267623"/>
    </source>
</evidence>
<dbReference type="Proteomes" id="UP000267623">
    <property type="component" value="Unassembled WGS sequence"/>
</dbReference>
<evidence type="ECO:0000313" key="2">
    <source>
        <dbReference type="EMBL" id="ROI14170.1"/>
    </source>
</evidence>
<dbReference type="EMBL" id="RJTU01000034">
    <property type="protein sequence ID" value="ROI14170.1"/>
    <property type="molecule type" value="Genomic_DNA"/>
</dbReference>
<accession>A0A3N0XA01</accession>
<feature type="domain" description="Cyclic nucleotide-binding" evidence="1">
    <location>
        <begin position="31"/>
        <end position="118"/>
    </location>
</feature>
<evidence type="ECO:0000259" key="1">
    <source>
        <dbReference type="Pfam" id="PF00027"/>
    </source>
</evidence>
<protein>
    <submittedName>
        <fullName evidence="2">Crp/Fnr family transcriptional regulator</fullName>
    </submittedName>
</protein>
<dbReference type="Pfam" id="PF00027">
    <property type="entry name" value="cNMP_binding"/>
    <property type="match status" value="1"/>
</dbReference>
<dbReference type="SUPFAM" id="SSF51206">
    <property type="entry name" value="cAMP-binding domain-like"/>
    <property type="match status" value="1"/>
</dbReference>
<name>A0A3N0XA01_9FLAO</name>
<dbReference type="RefSeq" id="WP_123280989.1">
    <property type="nucleotide sequence ID" value="NZ_DAMBVG010000023.1"/>
</dbReference>
<organism evidence="2 3">
    <name type="scientific">Epilithonimonas hominis</name>
    <dbReference type="NCBI Taxonomy" id="420404"/>
    <lineage>
        <taxon>Bacteria</taxon>
        <taxon>Pseudomonadati</taxon>
        <taxon>Bacteroidota</taxon>
        <taxon>Flavobacteriia</taxon>
        <taxon>Flavobacteriales</taxon>
        <taxon>Weeksellaceae</taxon>
        <taxon>Chryseobacterium group</taxon>
        <taxon>Epilithonimonas</taxon>
    </lineage>
</organism>